<gene>
    <name evidence="7" type="ORF">ASPCADRAFT_207818</name>
</gene>
<evidence type="ECO:0008006" key="9">
    <source>
        <dbReference type="Google" id="ProtNLM"/>
    </source>
</evidence>
<keyword evidence="2" id="KW-0862">Zinc</keyword>
<evidence type="ECO:0000256" key="4">
    <source>
        <dbReference type="ARBA" id="ARBA00023125"/>
    </source>
</evidence>
<dbReference type="OrthoDB" id="2593732at2759"/>
<keyword evidence="6" id="KW-0539">Nucleus</keyword>
<dbReference type="GO" id="GO:0046872">
    <property type="term" value="F:metal ion binding"/>
    <property type="evidence" value="ECO:0007669"/>
    <property type="project" value="UniProtKB-KW"/>
</dbReference>
<protein>
    <recommendedName>
        <fullName evidence="9">Transcription factor domain-containing protein</fullName>
    </recommendedName>
</protein>
<keyword evidence="4" id="KW-0238">DNA-binding</keyword>
<sequence length="463" mass="51182">MQVSQHERPVWHALVALGSLHENFEKMPGFGLVRAGYDTFALQEYLKAIRALLGPADSLPPASIVNAAGTPSGGLTVDVCLISCILFVCFEILSSHYVAALSHIQSGMNILGEVSYDLSTGSYHHPFLRPSTVSALEMGNLRRIFIRLRSQVWALTRVGMDQPLMDAMPSEGIFPLEVPECFSSLAEARDLFEYYSYVFRHEYSKMGSMETTLPDVDAAFIRTCVSLFQKWSGALDRFEKTRGPSLTTKEHIGLKILQMHRSRQAIVFQYHMSGAIDSSGWDMYNPTFQEIVSLAASVVELSGEDSSLSTPQPGPSDRGRYKPSFSLDMGIIDPLYDVATLCRDPLIRRKAVDILRSASRQEGVFNSYVCAVAAERVIALEEGISLENSTESHGSFSTSPTLVGQRPRYISRCSEVPGNARLLYAYPKLDVVHGRGFLKVERGEGMEMDLPLPAMAAMLDAEN</sequence>
<reference evidence="8" key="1">
    <citation type="journal article" date="2017" name="Genome Biol.">
        <title>Comparative genomics reveals high biological diversity and specific adaptations in the industrially and medically important fungal genus Aspergillus.</title>
        <authorList>
            <person name="de Vries R.P."/>
            <person name="Riley R."/>
            <person name="Wiebenga A."/>
            <person name="Aguilar-Osorio G."/>
            <person name="Amillis S."/>
            <person name="Uchima C.A."/>
            <person name="Anderluh G."/>
            <person name="Asadollahi M."/>
            <person name="Askin M."/>
            <person name="Barry K."/>
            <person name="Battaglia E."/>
            <person name="Bayram O."/>
            <person name="Benocci T."/>
            <person name="Braus-Stromeyer S.A."/>
            <person name="Caldana C."/>
            <person name="Canovas D."/>
            <person name="Cerqueira G.C."/>
            <person name="Chen F."/>
            <person name="Chen W."/>
            <person name="Choi C."/>
            <person name="Clum A."/>
            <person name="Dos Santos R.A."/>
            <person name="Damasio A.R."/>
            <person name="Diallinas G."/>
            <person name="Emri T."/>
            <person name="Fekete E."/>
            <person name="Flipphi M."/>
            <person name="Freyberg S."/>
            <person name="Gallo A."/>
            <person name="Gournas C."/>
            <person name="Habgood R."/>
            <person name="Hainaut M."/>
            <person name="Harispe M.L."/>
            <person name="Henrissat B."/>
            <person name="Hilden K.S."/>
            <person name="Hope R."/>
            <person name="Hossain A."/>
            <person name="Karabika E."/>
            <person name="Karaffa L."/>
            <person name="Karanyi Z."/>
            <person name="Krasevec N."/>
            <person name="Kuo A."/>
            <person name="Kusch H."/>
            <person name="LaButti K."/>
            <person name="Lagendijk E.L."/>
            <person name="Lapidus A."/>
            <person name="Levasseur A."/>
            <person name="Lindquist E."/>
            <person name="Lipzen A."/>
            <person name="Logrieco A.F."/>
            <person name="MacCabe A."/>
            <person name="Maekelae M.R."/>
            <person name="Malavazi I."/>
            <person name="Melin P."/>
            <person name="Meyer V."/>
            <person name="Mielnichuk N."/>
            <person name="Miskei M."/>
            <person name="Molnar A.P."/>
            <person name="Mule G."/>
            <person name="Ngan C.Y."/>
            <person name="Orejas M."/>
            <person name="Orosz E."/>
            <person name="Ouedraogo J.P."/>
            <person name="Overkamp K.M."/>
            <person name="Park H.-S."/>
            <person name="Perrone G."/>
            <person name="Piumi F."/>
            <person name="Punt P.J."/>
            <person name="Ram A.F."/>
            <person name="Ramon A."/>
            <person name="Rauscher S."/>
            <person name="Record E."/>
            <person name="Riano-Pachon D.M."/>
            <person name="Robert V."/>
            <person name="Roehrig J."/>
            <person name="Ruller R."/>
            <person name="Salamov A."/>
            <person name="Salih N.S."/>
            <person name="Samson R.A."/>
            <person name="Sandor E."/>
            <person name="Sanguinetti M."/>
            <person name="Schuetze T."/>
            <person name="Sepcic K."/>
            <person name="Shelest E."/>
            <person name="Sherlock G."/>
            <person name="Sophianopoulou V."/>
            <person name="Squina F.M."/>
            <person name="Sun H."/>
            <person name="Susca A."/>
            <person name="Todd R.B."/>
            <person name="Tsang A."/>
            <person name="Unkles S.E."/>
            <person name="van de Wiele N."/>
            <person name="van Rossen-Uffink D."/>
            <person name="Oliveira J.V."/>
            <person name="Vesth T.C."/>
            <person name="Visser J."/>
            <person name="Yu J.-H."/>
            <person name="Zhou M."/>
            <person name="Andersen M.R."/>
            <person name="Archer D.B."/>
            <person name="Baker S.E."/>
            <person name="Benoit I."/>
            <person name="Brakhage A.A."/>
            <person name="Braus G.H."/>
            <person name="Fischer R."/>
            <person name="Frisvad J.C."/>
            <person name="Goldman G.H."/>
            <person name="Houbraken J."/>
            <person name="Oakley B."/>
            <person name="Pocsi I."/>
            <person name="Scazzocchio C."/>
            <person name="Seiboth B."/>
            <person name="vanKuyk P.A."/>
            <person name="Wortman J."/>
            <person name="Dyer P.S."/>
            <person name="Grigoriev I.V."/>
        </authorList>
    </citation>
    <scope>NUCLEOTIDE SEQUENCE [LARGE SCALE GENOMIC DNA]</scope>
    <source>
        <strain evidence="8">ITEM 5010</strain>
    </source>
</reference>
<evidence type="ECO:0000256" key="6">
    <source>
        <dbReference type="ARBA" id="ARBA00023242"/>
    </source>
</evidence>
<proteinExistence type="predicted"/>
<evidence type="ECO:0000313" key="7">
    <source>
        <dbReference type="EMBL" id="OOF95345.1"/>
    </source>
</evidence>
<dbReference type="EMBL" id="KV907500">
    <property type="protein sequence ID" value="OOF95345.1"/>
    <property type="molecule type" value="Genomic_DNA"/>
</dbReference>
<keyword evidence="5" id="KW-0804">Transcription</keyword>
<evidence type="ECO:0000256" key="1">
    <source>
        <dbReference type="ARBA" id="ARBA00022723"/>
    </source>
</evidence>
<evidence type="ECO:0000256" key="3">
    <source>
        <dbReference type="ARBA" id="ARBA00023015"/>
    </source>
</evidence>
<dbReference type="Proteomes" id="UP000188318">
    <property type="component" value="Unassembled WGS sequence"/>
</dbReference>
<evidence type="ECO:0000256" key="2">
    <source>
        <dbReference type="ARBA" id="ARBA00022833"/>
    </source>
</evidence>
<dbReference type="STRING" id="602072.A0A1R3RLI8"/>
<dbReference type="GO" id="GO:0003677">
    <property type="term" value="F:DNA binding"/>
    <property type="evidence" value="ECO:0007669"/>
    <property type="project" value="UniProtKB-KW"/>
</dbReference>
<keyword evidence="1" id="KW-0479">Metal-binding</keyword>
<organism evidence="7 8">
    <name type="scientific">Aspergillus carbonarius (strain ITEM 5010)</name>
    <dbReference type="NCBI Taxonomy" id="602072"/>
    <lineage>
        <taxon>Eukaryota</taxon>
        <taxon>Fungi</taxon>
        <taxon>Dikarya</taxon>
        <taxon>Ascomycota</taxon>
        <taxon>Pezizomycotina</taxon>
        <taxon>Eurotiomycetes</taxon>
        <taxon>Eurotiomycetidae</taxon>
        <taxon>Eurotiales</taxon>
        <taxon>Aspergillaceae</taxon>
        <taxon>Aspergillus</taxon>
        <taxon>Aspergillus subgen. Circumdati</taxon>
    </lineage>
</organism>
<dbReference type="PANTHER" id="PTHR36206">
    <property type="entry name" value="ASPERCRYPTIN BIOSYNTHESIS CLUSTER-SPECIFIC TRANSCRIPTION REGULATOR ATNN-RELATED"/>
    <property type="match status" value="1"/>
</dbReference>
<evidence type="ECO:0000313" key="8">
    <source>
        <dbReference type="Proteomes" id="UP000188318"/>
    </source>
</evidence>
<dbReference type="PANTHER" id="PTHR36206:SF12">
    <property type="entry name" value="ASPERCRYPTIN BIOSYNTHESIS CLUSTER-SPECIFIC TRANSCRIPTION REGULATOR ATNN-RELATED"/>
    <property type="match status" value="1"/>
</dbReference>
<evidence type="ECO:0000256" key="5">
    <source>
        <dbReference type="ARBA" id="ARBA00023163"/>
    </source>
</evidence>
<name>A0A1R3RLI8_ASPC5</name>
<keyword evidence="8" id="KW-1185">Reference proteome</keyword>
<accession>A0A1R3RLI8</accession>
<keyword evidence="3" id="KW-0805">Transcription regulation</keyword>
<dbReference type="OMA" id="TYAYPEF"/>
<dbReference type="InterPro" id="IPR052360">
    <property type="entry name" value="Transcr_Regulatory_Proteins"/>
</dbReference>
<dbReference type="AlphaFoldDB" id="A0A1R3RLI8"/>
<dbReference type="VEuPathDB" id="FungiDB:ASPCADRAFT_207818"/>